<feature type="domain" description="Tyr recombinase" evidence="5">
    <location>
        <begin position="118"/>
        <end position="333"/>
    </location>
</feature>
<dbReference type="Gene3D" id="1.10.443.10">
    <property type="entry name" value="Intergrase catalytic core"/>
    <property type="match status" value="1"/>
</dbReference>
<dbReference type="InterPro" id="IPR002104">
    <property type="entry name" value="Integrase_catalytic"/>
</dbReference>
<dbReference type="InterPro" id="IPR050090">
    <property type="entry name" value="Tyrosine_recombinase_XerCD"/>
</dbReference>
<organism evidence="7 8">
    <name type="scientific">Halorientalis regularis</name>
    <dbReference type="NCBI Taxonomy" id="660518"/>
    <lineage>
        <taxon>Archaea</taxon>
        <taxon>Methanobacteriati</taxon>
        <taxon>Methanobacteriota</taxon>
        <taxon>Stenosarchaea group</taxon>
        <taxon>Halobacteria</taxon>
        <taxon>Halobacteriales</taxon>
        <taxon>Haloarculaceae</taxon>
        <taxon>Halorientalis</taxon>
    </lineage>
</organism>
<keyword evidence="1" id="KW-0229">DNA integration</keyword>
<keyword evidence="8" id="KW-1185">Reference proteome</keyword>
<evidence type="ECO:0000256" key="3">
    <source>
        <dbReference type="ARBA" id="ARBA00023172"/>
    </source>
</evidence>
<name>A0A1G7RLZ3_9EURY</name>
<evidence type="ECO:0000256" key="1">
    <source>
        <dbReference type="ARBA" id="ARBA00022908"/>
    </source>
</evidence>
<dbReference type="Pfam" id="PF00589">
    <property type="entry name" value="Phage_integrase"/>
    <property type="match status" value="1"/>
</dbReference>
<dbReference type="Gene3D" id="1.10.150.130">
    <property type="match status" value="1"/>
</dbReference>
<feature type="domain" description="Core-binding (CB)" evidence="6">
    <location>
        <begin position="8"/>
        <end position="94"/>
    </location>
</feature>
<keyword evidence="3" id="KW-0233">DNA recombination</keyword>
<proteinExistence type="predicted"/>
<dbReference type="SUPFAM" id="SSF56349">
    <property type="entry name" value="DNA breaking-rejoining enzymes"/>
    <property type="match status" value="1"/>
</dbReference>
<dbReference type="PROSITE" id="PS51898">
    <property type="entry name" value="TYR_RECOMBINASE"/>
    <property type="match status" value="1"/>
</dbReference>
<dbReference type="InterPro" id="IPR044068">
    <property type="entry name" value="CB"/>
</dbReference>
<dbReference type="PROSITE" id="PS51900">
    <property type="entry name" value="CB"/>
    <property type="match status" value="1"/>
</dbReference>
<dbReference type="GO" id="GO:0003677">
    <property type="term" value="F:DNA binding"/>
    <property type="evidence" value="ECO:0007669"/>
    <property type="project" value="UniProtKB-UniRule"/>
</dbReference>
<dbReference type="InterPro" id="IPR013762">
    <property type="entry name" value="Integrase-like_cat_sf"/>
</dbReference>
<dbReference type="GO" id="GO:0006310">
    <property type="term" value="P:DNA recombination"/>
    <property type="evidence" value="ECO:0007669"/>
    <property type="project" value="UniProtKB-KW"/>
</dbReference>
<dbReference type="OrthoDB" id="198497at2157"/>
<evidence type="ECO:0000259" key="6">
    <source>
        <dbReference type="PROSITE" id="PS51900"/>
    </source>
</evidence>
<dbReference type="GO" id="GO:0015074">
    <property type="term" value="P:DNA integration"/>
    <property type="evidence" value="ECO:0007669"/>
    <property type="project" value="UniProtKB-KW"/>
</dbReference>
<dbReference type="EMBL" id="FNBK01000015">
    <property type="protein sequence ID" value="SDG11624.1"/>
    <property type="molecule type" value="Genomic_DNA"/>
</dbReference>
<dbReference type="PANTHER" id="PTHR30349:SF41">
    <property type="entry name" value="INTEGRASE_RECOMBINASE PROTEIN MJ0367-RELATED"/>
    <property type="match status" value="1"/>
</dbReference>
<evidence type="ECO:0000313" key="7">
    <source>
        <dbReference type="EMBL" id="SDG11624.1"/>
    </source>
</evidence>
<evidence type="ECO:0000313" key="8">
    <source>
        <dbReference type="Proteomes" id="UP000199076"/>
    </source>
</evidence>
<dbReference type="STRING" id="660518.SAMN05216218_11585"/>
<evidence type="ECO:0000256" key="4">
    <source>
        <dbReference type="PROSITE-ProRule" id="PRU01248"/>
    </source>
</evidence>
<protein>
    <submittedName>
        <fullName evidence="7">Site-specific recombinase XerD</fullName>
    </submittedName>
</protein>
<dbReference type="Pfam" id="PF02899">
    <property type="entry name" value="Phage_int_SAM_1"/>
    <property type="match status" value="1"/>
</dbReference>
<accession>A0A1G7RLZ3</accession>
<gene>
    <name evidence="7" type="ORF">SAMN05216218_11585</name>
</gene>
<dbReference type="InterPro" id="IPR004107">
    <property type="entry name" value="Integrase_SAM-like_N"/>
</dbReference>
<dbReference type="AlphaFoldDB" id="A0A1G7RLZ3"/>
<reference evidence="8" key="1">
    <citation type="submission" date="2016-10" db="EMBL/GenBank/DDBJ databases">
        <authorList>
            <person name="Varghese N."/>
            <person name="Submissions S."/>
        </authorList>
    </citation>
    <scope>NUCLEOTIDE SEQUENCE [LARGE SCALE GENOMIC DNA]</scope>
    <source>
        <strain evidence="8">IBRC-M 10760</strain>
    </source>
</reference>
<evidence type="ECO:0000259" key="5">
    <source>
        <dbReference type="PROSITE" id="PS51898"/>
    </source>
</evidence>
<keyword evidence="2 4" id="KW-0238">DNA-binding</keyword>
<evidence type="ECO:0000256" key="2">
    <source>
        <dbReference type="ARBA" id="ARBA00023125"/>
    </source>
</evidence>
<dbReference type="PANTHER" id="PTHR30349">
    <property type="entry name" value="PHAGE INTEGRASE-RELATED"/>
    <property type="match status" value="1"/>
</dbReference>
<dbReference type="InterPro" id="IPR010998">
    <property type="entry name" value="Integrase_recombinase_N"/>
</dbReference>
<dbReference type="Proteomes" id="UP000199076">
    <property type="component" value="Unassembled WGS sequence"/>
</dbReference>
<dbReference type="CDD" id="cd00397">
    <property type="entry name" value="DNA_BRE_C"/>
    <property type="match status" value="1"/>
</dbReference>
<dbReference type="InterPro" id="IPR011010">
    <property type="entry name" value="DNA_brk_join_enz"/>
</dbReference>
<sequence length="339" mass="39059">MNETLEPISPAEAKEMYLNARKHEVSQSTLDGYHYRLKHFIRWCENVEGLDNMNDLTGRKLQQFKTWRRDDGDLKPITLEGNLDALRVFIRWCESVDAVTKGLHDKIVMPVLKKHDEQANGILDGEDADELLSYLRRFKYASRPHVILEILWQTGMRLGALRSLDVDDYDGENKSLLLEHRPDMGTPLKNGEEGERLVALTAETCRVIDDWIDHNRHDVTDDYGREPVLTTENGRMQASSIRDAVYLVTRPCFYGGDCPVGRDPDECEATDYGHYSKCPSNVSPHDIRRGSITHHLSEDVPEKVVSDRMNVGMDVLDKHYDKRSEQVKMEQRRAYLDDT</sequence>
<dbReference type="RefSeq" id="WP_092694547.1">
    <property type="nucleotide sequence ID" value="NZ_FNBK01000015.1"/>
</dbReference>